<keyword evidence="1" id="KW-1133">Transmembrane helix</keyword>
<evidence type="ECO:0000313" key="3">
    <source>
        <dbReference type="Proteomes" id="UP000184510"/>
    </source>
</evidence>
<reference evidence="2 3" key="1">
    <citation type="submission" date="2016-11" db="EMBL/GenBank/DDBJ databases">
        <authorList>
            <person name="Jaros S."/>
            <person name="Januszkiewicz K."/>
            <person name="Wedrychowicz H."/>
        </authorList>
    </citation>
    <scope>NUCLEOTIDE SEQUENCE [LARGE SCALE GENOMIC DNA]</scope>
    <source>
        <strain evidence="2 3">DSM 18772</strain>
    </source>
</reference>
<keyword evidence="1" id="KW-0472">Membrane</keyword>
<name>A0A1M6CLM0_9BACT</name>
<evidence type="ECO:0000313" key="2">
    <source>
        <dbReference type="EMBL" id="SHI61823.1"/>
    </source>
</evidence>
<dbReference type="RefSeq" id="WP_143157922.1">
    <property type="nucleotide sequence ID" value="NZ_FQYR01000002.1"/>
</dbReference>
<evidence type="ECO:0000256" key="1">
    <source>
        <dbReference type="SAM" id="Phobius"/>
    </source>
</evidence>
<feature type="transmembrane region" description="Helical" evidence="1">
    <location>
        <begin position="40"/>
        <end position="62"/>
    </location>
</feature>
<proteinExistence type="predicted"/>
<organism evidence="2 3">
    <name type="scientific">Rubritalea squalenifaciens DSM 18772</name>
    <dbReference type="NCBI Taxonomy" id="1123071"/>
    <lineage>
        <taxon>Bacteria</taxon>
        <taxon>Pseudomonadati</taxon>
        <taxon>Verrucomicrobiota</taxon>
        <taxon>Verrucomicrobiia</taxon>
        <taxon>Verrucomicrobiales</taxon>
        <taxon>Rubritaleaceae</taxon>
        <taxon>Rubritalea</taxon>
    </lineage>
</organism>
<dbReference type="InParanoid" id="A0A1M6CLM0"/>
<dbReference type="Proteomes" id="UP000184510">
    <property type="component" value="Unassembled WGS sequence"/>
</dbReference>
<gene>
    <name evidence="2" type="ORF">SAMN02745181_0510</name>
</gene>
<protein>
    <submittedName>
        <fullName evidence="2">Uncharacterized protein</fullName>
    </submittedName>
</protein>
<dbReference type="EMBL" id="FQYR01000002">
    <property type="protein sequence ID" value="SHI61823.1"/>
    <property type="molecule type" value="Genomic_DNA"/>
</dbReference>
<dbReference type="STRING" id="1123071.SAMN02745181_0510"/>
<sequence length="68" mass="7283">MFYIALGAWLAGVVVSWINHNRKLPISIFAVGSLVLALQFTVGLGFLSVAVLAILAAIIWIANKLDMA</sequence>
<keyword evidence="1" id="KW-0812">Transmembrane</keyword>
<keyword evidence="3" id="KW-1185">Reference proteome</keyword>
<accession>A0A1M6CLM0</accession>
<dbReference type="AlphaFoldDB" id="A0A1M6CLM0"/>